<organism evidence="2 3">
    <name type="scientific">Anaeromicrobium sediminis</name>
    <dbReference type="NCBI Taxonomy" id="1478221"/>
    <lineage>
        <taxon>Bacteria</taxon>
        <taxon>Bacillati</taxon>
        <taxon>Bacillota</taxon>
        <taxon>Clostridia</taxon>
        <taxon>Peptostreptococcales</taxon>
        <taxon>Thermotaleaceae</taxon>
        <taxon>Anaeromicrobium</taxon>
    </lineage>
</organism>
<feature type="coiled-coil region" evidence="1">
    <location>
        <begin position="24"/>
        <end position="82"/>
    </location>
</feature>
<accession>A0A267MN85</accession>
<dbReference type="RefSeq" id="WP_095131838.1">
    <property type="nucleotide sequence ID" value="NZ_NIBG01000003.1"/>
</dbReference>
<dbReference type="Proteomes" id="UP000216024">
    <property type="component" value="Unassembled WGS sequence"/>
</dbReference>
<evidence type="ECO:0000313" key="2">
    <source>
        <dbReference type="EMBL" id="PAB60378.1"/>
    </source>
</evidence>
<dbReference type="OrthoDB" id="1955720at2"/>
<keyword evidence="1" id="KW-0175">Coiled coil</keyword>
<evidence type="ECO:0000313" key="3">
    <source>
        <dbReference type="Proteomes" id="UP000216024"/>
    </source>
</evidence>
<dbReference type="AlphaFoldDB" id="A0A267MN85"/>
<protein>
    <submittedName>
        <fullName evidence="2">Uncharacterized protein</fullName>
    </submittedName>
</protein>
<reference evidence="2 3" key="1">
    <citation type="submission" date="2017-06" db="EMBL/GenBank/DDBJ databases">
        <title>Draft genome sequence of anaerobic fermentative bacterium Anaeromicrobium sediminis DY2726D isolated from West Pacific Ocean sediments.</title>
        <authorList>
            <person name="Zeng X."/>
        </authorList>
    </citation>
    <scope>NUCLEOTIDE SEQUENCE [LARGE SCALE GENOMIC DNA]</scope>
    <source>
        <strain evidence="2 3">DY2726D</strain>
    </source>
</reference>
<gene>
    <name evidence="2" type="ORF">CCE28_05645</name>
</gene>
<comment type="caution">
    <text evidence="2">The sequence shown here is derived from an EMBL/GenBank/DDBJ whole genome shotgun (WGS) entry which is preliminary data.</text>
</comment>
<keyword evidence="3" id="KW-1185">Reference proteome</keyword>
<sequence length="155" mass="17943">MENLAEKKDDKLLEINQEKIYEELKTLKDQYTSLVKEVQALDNNEKSINSLRQSIDSLFHEFNEVNKNMEDITNILNEMSETNNLNTENNNRPLDIRGMTVKTLSSILSVVDNTMEKTSGFGEGLEDLIAEAQYENKRKRLVCRNGQLNKMGRER</sequence>
<evidence type="ECO:0000256" key="1">
    <source>
        <dbReference type="SAM" id="Coils"/>
    </source>
</evidence>
<name>A0A267MN85_9FIRM</name>
<dbReference type="EMBL" id="NIBG01000003">
    <property type="protein sequence ID" value="PAB60378.1"/>
    <property type="molecule type" value="Genomic_DNA"/>
</dbReference>
<proteinExistence type="predicted"/>